<dbReference type="Proteomes" id="UP000077421">
    <property type="component" value="Unassembled WGS sequence"/>
</dbReference>
<evidence type="ECO:0000313" key="3">
    <source>
        <dbReference type="EMBL" id="OPG17176.1"/>
    </source>
</evidence>
<evidence type="ECO:0000313" key="4">
    <source>
        <dbReference type="Proteomes" id="UP000077421"/>
    </source>
</evidence>
<reference evidence="3 5" key="2">
    <citation type="submission" date="2017-02" db="EMBL/GenBank/DDBJ databases">
        <title>Draft genome of Acidibacillus ferrooxidans Huett2.</title>
        <authorList>
            <person name="Schopf S."/>
        </authorList>
    </citation>
    <scope>NUCLEOTIDE SEQUENCE [LARGE SCALE GENOMIC DNA]</scope>
    <source>
        <strain evidence="3 5">Huett2</strain>
    </source>
</reference>
<dbReference type="InterPro" id="IPR029044">
    <property type="entry name" value="Nucleotide-diphossugar_trans"/>
</dbReference>
<dbReference type="Gene3D" id="3.90.550.10">
    <property type="entry name" value="Spore Coat Polysaccharide Biosynthesis Protein SpsA, Chain A"/>
    <property type="match status" value="1"/>
</dbReference>
<dbReference type="Gene3D" id="1.25.40.10">
    <property type="entry name" value="Tetratricopeptide repeat domain"/>
    <property type="match status" value="1"/>
</dbReference>
<protein>
    <submittedName>
        <fullName evidence="2">Glycosyl transferase</fullName>
    </submittedName>
</protein>
<dbReference type="InterPro" id="IPR011990">
    <property type="entry name" value="TPR-like_helical_dom_sf"/>
</dbReference>
<dbReference type="STRING" id="1765683.B2M26_02235"/>
<evidence type="ECO:0000313" key="2">
    <source>
        <dbReference type="EMBL" id="OAG95279.1"/>
    </source>
</evidence>
<dbReference type="GO" id="GO:0016740">
    <property type="term" value="F:transferase activity"/>
    <property type="evidence" value="ECO:0007669"/>
    <property type="project" value="UniProtKB-KW"/>
</dbReference>
<dbReference type="EMBL" id="MWPS01000005">
    <property type="protein sequence ID" value="OPG17176.1"/>
    <property type="molecule type" value="Genomic_DNA"/>
</dbReference>
<dbReference type="CDD" id="cd02511">
    <property type="entry name" value="Beta4Glucosyltransferase"/>
    <property type="match status" value="1"/>
</dbReference>
<sequence length="357" mass="42131">MITISLCMIVKNESQVICRCLDSAKDIVDEIILVDTGSTDHTKTILMRYTPNVFDFEWINNFASARNFAFSHATMNYILWIDADDVLLEPDRQKFLQLKHTLDPSVDAVSMHYHLAFDADGDVTSSLRRNRLVKRLKEFQWHGAVHEYLAVDGHILNSDIAITHQPIKHDSERNLRIYEQRLAAGETFTPRDLFYYANECLDHQNYVQAIKYYLIFLDSKQGWIEDCISACAKLADCYTHLGDYELAQNYTLKSFEYDLPRAEFCCRLGYRFMQKSEWQKAIFWYKLATQLKKPKDSWGFFIECCWTWLPHLQLCVCYDQLGEYKLAYEHNEIAHNYRPMDEKMLYNKTYLESVINQ</sequence>
<dbReference type="AlphaFoldDB" id="A0A162RUR7"/>
<dbReference type="RefSeq" id="WP_067560736.1">
    <property type="nucleotide sequence ID" value="NZ_LSUQ01000002.1"/>
</dbReference>
<dbReference type="Pfam" id="PF00535">
    <property type="entry name" value="Glycos_transf_2"/>
    <property type="match status" value="1"/>
</dbReference>
<dbReference type="PANTHER" id="PTHR43630">
    <property type="entry name" value="POLY-BETA-1,6-N-ACETYL-D-GLUCOSAMINE SYNTHASE"/>
    <property type="match status" value="1"/>
</dbReference>
<dbReference type="SUPFAM" id="SSF81901">
    <property type="entry name" value="HCP-like"/>
    <property type="match status" value="1"/>
</dbReference>
<keyword evidence="2" id="KW-0808">Transferase</keyword>
<accession>A0A162RUR7</accession>
<keyword evidence="5" id="KW-1185">Reference proteome</keyword>
<feature type="domain" description="Glycosyltransferase 2-like" evidence="1">
    <location>
        <begin position="5"/>
        <end position="109"/>
    </location>
</feature>
<comment type="caution">
    <text evidence="2">The sequence shown here is derived from an EMBL/GenBank/DDBJ whole genome shotgun (WGS) entry which is preliminary data.</text>
</comment>
<organism evidence="2 4">
    <name type="scientific">Ferroacidibacillus organovorans</name>
    <dbReference type="NCBI Taxonomy" id="1765683"/>
    <lineage>
        <taxon>Bacteria</taxon>
        <taxon>Bacillati</taxon>
        <taxon>Bacillota</taxon>
        <taxon>Bacilli</taxon>
        <taxon>Bacillales</taxon>
        <taxon>Alicyclobacillaceae</taxon>
        <taxon>Ferroacidibacillus</taxon>
    </lineage>
</organism>
<reference evidence="2 4" key="1">
    <citation type="submission" date="2016-02" db="EMBL/GenBank/DDBJ databases">
        <title>Draft genome sequence of Acidibacillus ferrooxidans SLC66.</title>
        <authorList>
            <person name="Oliveira G."/>
            <person name="Nancucheo I."/>
            <person name="Dall'Agnol H."/>
            <person name="Johnson B."/>
            <person name="Oliveira R."/>
            <person name="Nunes G.L."/>
            <person name="Tzotzos G."/>
            <person name="Orellana S.C."/>
            <person name="Salim A.C."/>
            <person name="Araujo F.M."/>
        </authorList>
    </citation>
    <scope>NUCLEOTIDE SEQUENCE [LARGE SCALE GENOMIC DNA]</scope>
    <source>
        <strain evidence="2 4">SLC66</strain>
    </source>
</reference>
<dbReference type="Proteomes" id="UP000190229">
    <property type="component" value="Unassembled WGS sequence"/>
</dbReference>
<dbReference type="EMBL" id="LSUQ01000002">
    <property type="protein sequence ID" value="OAG95279.1"/>
    <property type="molecule type" value="Genomic_DNA"/>
</dbReference>
<dbReference type="InterPro" id="IPR001173">
    <property type="entry name" value="Glyco_trans_2-like"/>
</dbReference>
<dbReference type="PANTHER" id="PTHR43630:SF2">
    <property type="entry name" value="GLYCOSYLTRANSFERASE"/>
    <property type="match status" value="1"/>
</dbReference>
<proteinExistence type="predicted"/>
<dbReference type="OrthoDB" id="9815923at2"/>
<evidence type="ECO:0000313" key="5">
    <source>
        <dbReference type="Proteomes" id="UP000190229"/>
    </source>
</evidence>
<name>A0A162RUR7_9BACL</name>
<gene>
    <name evidence="2" type="ORF">AYW79_01010</name>
    <name evidence="3" type="ORF">B2M26_02235</name>
</gene>
<evidence type="ECO:0000259" key="1">
    <source>
        <dbReference type="Pfam" id="PF00535"/>
    </source>
</evidence>
<dbReference type="SUPFAM" id="SSF53448">
    <property type="entry name" value="Nucleotide-diphospho-sugar transferases"/>
    <property type="match status" value="1"/>
</dbReference>